<evidence type="ECO:0000256" key="8">
    <source>
        <dbReference type="SAM" id="SignalP"/>
    </source>
</evidence>
<evidence type="ECO:0000256" key="6">
    <source>
        <dbReference type="ARBA" id="ARBA00047806"/>
    </source>
</evidence>
<feature type="signal peptide" evidence="8">
    <location>
        <begin position="1"/>
        <end position="16"/>
    </location>
</feature>
<dbReference type="PANTHER" id="PTHR42799:SF2">
    <property type="entry name" value="MITOCHONDRIAL PEPTIDE METHIONINE SULFOXIDE REDUCTASE"/>
    <property type="match status" value="1"/>
</dbReference>
<dbReference type="InterPro" id="IPR002569">
    <property type="entry name" value="Met_Sox_Rdtase_MsrA_dom"/>
</dbReference>
<dbReference type="InterPro" id="IPR050162">
    <property type="entry name" value="MsrA_MetSO_reductase"/>
</dbReference>
<sequence>MVFARWSLVALSGARAAGVVRPVVAMSVFSAAGALWTTRSKEIPYAELPGLPQSFALEAGKNALAGTTPVKSADGYAIATFAAGCFWGVELEFQRLPGVIATSVGYVQGHKQKPTYEEVSAATSGHTEAVQLIYDPGVISYARLCEAFWARLGDGAVRYQQVGNDRGPQYRSGIYTTTSAQLDVARKSLVDAQKKFASPIQTEVEPMRGVYWPAEAYHQRYLELGGRFNSPQSAAKGDTTPIRCYG</sequence>
<comment type="similarity">
    <text evidence="1">Belongs to the MsrA Met sulfoxide reductase family.</text>
</comment>
<evidence type="ECO:0000256" key="1">
    <source>
        <dbReference type="ARBA" id="ARBA00005591"/>
    </source>
</evidence>
<gene>
    <name evidence="10" type="primary">PMSR1</name>
    <name evidence="10" type="ORF">SO694_00061147</name>
</gene>
<evidence type="ECO:0000256" key="4">
    <source>
        <dbReference type="ARBA" id="ARBA00030273"/>
    </source>
</evidence>
<accession>A0ABR1FRH4</accession>
<dbReference type="InterPro" id="IPR036509">
    <property type="entry name" value="Met_Sox_Rdtase_MsrA_sf"/>
</dbReference>
<evidence type="ECO:0000256" key="3">
    <source>
        <dbReference type="ARBA" id="ARBA00023002"/>
    </source>
</evidence>
<dbReference type="Pfam" id="PF01625">
    <property type="entry name" value="PMSR"/>
    <property type="match status" value="1"/>
</dbReference>
<protein>
    <recommendedName>
        <fullName evidence="2">peptide-methionine (S)-S-oxide reductase</fullName>
        <ecNumber evidence="2">1.8.4.11</ecNumber>
    </recommendedName>
    <alternativeName>
        <fullName evidence="5">Peptide-methionine (S)-S-oxide reductase</fullName>
    </alternativeName>
    <alternativeName>
        <fullName evidence="4">Protein-methionine-S-oxide reductase</fullName>
    </alternativeName>
</protein>
<dbReference type="EMBL" id="JBBJCI010000285">
    <property type="protein sequence ID" value="KAK7236254.1"/>
    <property type="molecule type" value="Genomic_DNA"/>
</dbReference>
<dbReference type="PANTHER" id="PTHR42799">
    <property type="entry name" value="MITOCHONDRIAL PEPTIDE METHIONINE SULFOXIDE REDUCTASE"/>
    <property type="match status" value="1"/>
</dbReference>
<reference evidence="10 11" key="1">
    <citation type="submission" date="2024-03" db="EMBL/GenBank/DDBJ databases">
        <title>Aureococcus anophagefferens CCMP1851 and Kratosvirus quantuckense: Draft genome of a second virus-susceptible host strain in the model system.</title>
        <authorList>
            <person name="Chase E."/>
            <person name="Truchon A.R."/>
            <person name="Schepens W."/>
            <person name="Wilhelm S.W."/>
        </authorList>
    </citation>
    <scope>NUCLEOTIDE SEQUENCE [LARGE SCALE GENOMIC DNA]</scope>
    <source>
        <strain evidence="10 11">CCMP1851</strain>
    </source>
</reference>
<comment type="catalytic activity">
    <reaction evidence="6">
        <text>L-methionyl-[protein] + [thioredoxin]-disulfide + H2O = L-methionyl-(S)-S-oxide-[protein] + [thioredoxin]-dithiol</text>
        <dbReference type="Rhea" id="RHEA:14217"/>
        <dbReference type="Rhea" id="RHEA-COMP:10698"/>
        <dbReference type="Rhea" id="RHEA-COMP:10700"/>
        <dbReference type="Rhea" id="RHEA-COMP:12313"/>
        <dbReference type="Rhea" id="RHEA-COMP:12315"/>
        <dbReference type="ChEBI" id="CHEBI:15377"/>
        <dbReference type="ChEBI" id="CHEBI:16044"/>
        <dbReference type="ChEBI" id="CHEBI:29950"/>
        <dbReference type="ChEBI" id="CHEBI:44120"/>
        <dbReference type="ChEBI" id="CHEBI:50058"/>
        <dbReference type="EC" id="1.8.4.11"/>
    </reaction>
</comment>
<evidence type="ECO:0000313" key="10">
    <source>
        <dbReference type="EMBL" id="KAK7236254.1"/>
    </source>
</evidence>
<feature type="domain" description="Peptide methionine sulphoxide reductase MsrA" evidence="9">
    <location>
        <begin position="79"/>
        <end position="223"/>
    </location>
</feature>
<evidence type="ECO:0000256" key="5">
    <source>
        <dbReference type="ARBA" id="ARBA00030643"/>
    </source>
</evidence>
<evidence type="ECO:0000313" key="11">
    <source>
        <dbReference type="Proteomes" id="UP001363151"/>
    </source>
</evidence>
<dbReference type="HAMAP" id="MF_01401">
    <property type="entry name" value="MsrA"/>
    <property type="match status" value="1"/>
</dbReference>
<evidence type="ECO:0000259" key="9">
    <source>
        <dbReference type="Pfam" id="PF01625"/>
    </source>
</evidence>
<dbReference type="EC" id="1.8.4.11" evidence="2"/>
<evidence type="ECO:0000256" key="2">
    <source>
        <dbReference type="ARBA" id="ARBA00012502"/>
    </source>
</evidence>
<keyword evidence="3" id="KW-0560">Oxidoreductase</keyword>
<feature type="chain" id="PRO_5045122103" description="peptide-methionine (S)-S-oxide reductase" evidence="8">
    <location>
        <begin position="17"/>
        <end position="246"/>
    </location>
</feature>
<name>A0ABR1FRH4_AURAN</name>
<comment type="catalytic activity">
    <reaction evidence="7">
        <text>[thioredoxin]-disulfide + L-methionine + H2O = L-methionine (S)-S-oxide + [thioredoxin]-dithiol</text>
        <dbReference type="Rhea" id="RHEA:19993"/>
        <dbReference type="Rhea" id="RHEA-COMP:10698"/>
        <dbReference type="Rhea" id="RHEA-COMP:10700"/>
        <dbReference type="ChEBI" id="CHEBI:15377"/>
        <dbReference type="ChEBI" id="CHEBI:29950"/>
        <dbReference type="ChEBI" id="CHEBI:50058"/>
        <dbReference type="ChEBI" id="CHEBI:57844"/>
        <dbReference type="ChEBI" id="CHEBI:58772"/>
        <dbReference type="EC" id="1.8.4.11"/>
    </reaction>
</comment>
<proteinExistence type="inferred from homology"/>
<dbReference type="NCBIfam" id="TIGR00401">
    <property type="entry name" value="msrA"/>
    <property type="match status" value="1"/>
</dbReference>
<keyword evidence="8" id="KW-0732">Signal</keyword>
<dbReference type="Proteomes" id="UP001363151">
    <property type="component" value="Unassembled WGS sequence"/>
</dbReference>
<organism evidence="10 11">
    <name type="scientific">Aureococcus anophagefferens</name>
    <name type="common">Harmful bloom alga</name>
    <dbReference type="NCBI Taxonomy" id="44056"/>
    <lineage>
        <taxon>Eukaryota</taxon>
        <taxon>Sar</taxon>
        <taxon>Stramenopiles</taxon>
        <taxon>Ochrophyta</taxon>
        <taxon>Pelagophyceae</taxon>
        <taxon>Pelagomonadales</taxon>
        <taxon>Pelagomonadaceae</taxon>
        <taxon>Aureococcus</taxon>
    </lineage>
</organism>
<evidence type="ECO:0000256" key="7">
    <source>
        <dbReference type="ARBA" id="ARBA00048782"/>
    </source>
</evidence>
<comment type="caution">
    <text evidence="10">The sequence shown here is derived from an EMBL/GenBank/DDBJ whole genome shotgun (WGS) entry which is preliminary data.</text>
</comment>
<dbReference type="SUPFAM" id="SSF55068">
    <property type="entry name" value="Peptide methionine sulfoxide reductase"/>
    <property type="match status" value="1"/>
</dbReference>
<dbReference type="Gene3D" id="3.30.1060.10">
    <property type="entry name" value="Peptide methionine sulphoxide reductase MsrA"/>
    <property type="match status" value="1"/>
</dbReference>
<keyword evidence="11" id="KW-1185">Reference proteome</keyword>